<accession>A0A7K4C476</accession>
<evidence type="ECO:0000256" key="1">
    <source>
        <dbReference type="ARBA" id="ARBA00022485"/>
    </source>
</evidence>
<dbReference type="PANTHER" id="PTHR11493">
    <property type="entry name" value="SULFITE REDUCTASE [NADPH] SUBUNIT BETA-RELATED"/>
    <property type="match status" value="1"/>
</dbReference>
<dbReference type="Proteomes" id="UP000737555">
    <property type="component" value="Unassembled WGS sequence"/>
</dbReference>
<dbReference type="PANTHER" id="PTHR11493:SF54">
    <property type="entry name" value="ANAEROBIC SULFITE REDUCTASE SUBUNIT C"/>
    <property type="match status" value="1"/>
</dbReference>
<dbReference type="PROSITE" id="PS51379">
    <property type="entry name" value="4FE4S_FER_2"/>
    <property type="match status" value="2"/>
</dbReference>
<proteinExistence type="predicted"/>
<dbReference type="GO" id="GO:0016491">
    <property type="term" value="F:oxidoreductase activity"/>
    <property type="evidence" value="ECO:0007669"/>
    <property type="project" value="InterPro"/>
</dbReference>
<dbReference type="GO" id="GO:0046872">
    <property type="term" value="F:metal ion binding"/>
    <property type="evidence" value="ECO:0007669"/>
    <property type="project" value="UniProtKB-KW"/>
</dbReference>
<sequence length="284" mass="29946">MTDGKKSKKQGVIRLREKGKVAVRGRIPAGVMTASQMAAVARIAEEFGNGEVAMTARLNVEIPFVDRRDAEEVAERLREAGIEPGSTGATLRSVVACKGTVCRHGCCDTQGLARAIEERYGGCVLPRKLKISIAGCPNNCARVQLNDIGIAGRRFPAFHAGDCEGCGACEKVCREGAIRVADDRVSFSGEDCVGCGDCIAVCPKGAIGVAAEGLCLSIGGRSGRVLQVGTEAEGLVTEDEVPGIVGRLLDYFRENAQPGERLGELMGRVGEDKVFAAAGLRPRR</sequence>
<dbReference type="SUPFAM" id="SSF56014">
    <property type="entry name" value="Nitrite and sulphite reductase 4Fe-4S domain-like"/>
    <property type="match status" value="1"/>
</dbReference>
<protein>
    <submittedName>
        <fullName evidence="5">4Fe-4S binding protein</fullName>
    </submittedName>
</protein>
<keyword evidence="1" id="KW-0004">4Fe-4S</keyword>
<dbReference type="InterPro" id="IPR045169">
    <property type="entry name" value="NO2/SO3_Rdtase_4Fe4S_prot"/>
</dbReference>
<reference evidence="5" key="1">
    <citation type="submission" date="2020-05" db="EMBL/GenBank/DDBJ databases">
        <title>The first insight into the ecology of ammonia-tolerant syntrophic propionate oxidizing bacteria.</title>
        <authorList>
            <person name="Singh A."/>
            <person name="Schnurer A."/>
            <person name="Westerholm M."/>
        </authorList>
    </citation>
    <scope>NUCLEOTIDE SEQUENCE</scope>
    <source>
        <strain evidence="5">MAG54</strain>
    </source>
</reference>
<dbReference type="SUPFAM" id="SSF54862">
    <property type="entry name" value="4Fe-4S ferredoxins"/>
    <property type="match status" value="1"/>
</dbReference>
<evidence type="ECO:0000256" key="3">
    <source>
        <dbReference type="ARBA" id="ARBA00023004"/>
    </source>
</evidence>
<dbReference type="InterPro" id="IPR017896">
    <property type="entry name" value="4Fe4S_Fe-S-bd"/>
</dbReference>
<dbReference type="InterPro" id="IPR036136">
    <property type="entry name" value="Nit/Sulf_reduc_fer-like_dom_sf"/>
</dbReference>
<dbReference type="Pfam" id="PF03460">
    <property type="entry name" value="NIR_SIR_ferr"/>
    <property type="match status" value="1"/>
</dbReference>
<dbReference type="EMBL" id="JABMJE010000023">
    <property type="protein sequence ID" value="NQS77638.1"/>
    <property type="molecule type" value="Genomic_DNA"/>
</dbReference>
<dbReference type="Pfam" id="PF00037">
    <property type="entry name" value="Fer4"/>
    <property type="match status" value="2"/>
</dbReference>
<dbReference type="SUPFAM" id="SSF55124">
    <property type="entry name" value="Nitrite/Sulfite reductase N-terminal domain-like"/>
    <property type="match status" value="1"/>
</dbReference>
<dbReference type="Pfam" id="PF01077">
    <property type="entry name" value="NIR_SIR"/>
    <property type="match status" value="1"/>
</dbReference>
<evidence type="ECO:0000313" key="5">
    <source>
        <dbReference type="EMBL" id="NQS77638.1"/>
    </source>
</evidence>
<organism evidence="5 6">
    <name type="scientific">Methanoculleus bourgensis</name>
    <dbReference type="NCBI Taxonomy" id="83986"/>
    <lineage>
        <taxon>Archaea</taxon>
        <taxon>Methanobacteriati</taxon>
        <taxon>Methanobacteriota</taxon>
        <taxon>Stenosarchaea group</taxon>
        <taxon>Methanomicrobia</taxon>
        <taxon>Methanomicrobiales</taxon>
        <taxon>Methanomicrobiaceae</taxon>
        <taxon>Methanoculleus</taxon>
    </lineage>
</organism>
<dbReference type="InterPro" id="IPR006067">
    <property type="entry name" value="NO2/SO3_Rdtase_4Fe4S_dom"/>
</dbReference>
<dbReference type="GO" id="GO:0051539">
    <property type="term" value="F:4 iron, 4 sulfur cluster binding"/>
    <property type="evidence" value="ECO:0007669"/>
    <property type="project" value="UniProtKB-KW"/>
</dbReference>
<dbReference type="Gene3D" id="3.30.413.10">
    <property type="entry name" value="Sulfite Reductase Hemoprotein, domain 1"/>
    <property type="match status" value="1"/>
</dbReference>
<dbReference type="InterPro" id="IPR005117">
    <property type="entry name" value="NiRdtase/SiRdtase_haem-b_fer"/>
</dbReference>
<gene>
    <name evidence="5" type="ORF">HQQ74_02785</name>
</gene>
<dbReference type="Gene3D" id="3.90.480.10">
    <property type="entry name" value="Sulfite Reductase Hemoprotein,Domain 2"/>
    <property type="match status" value="1"/>
</dbReference>
<evidence type="ECO:0000313" key="6">
    <source>
        <dbReference type="Proteomes" id="UP000737555"/>
    </source>
</evidence>
<dbReference type="InterPro" id="IPR017900">
    <property type="entry name" value="4Fe4S_Fe_S_CS"/>
</dbReference>
<evidence type="ECO:0000256" key="2">
    <source>
        <dbReference type="ARBA" id="ARBA00022723"/>
    </source>
</evidence>
<dbReference type="InterPro" id="IPR045854">
    <property type="entry name" value="NO2/SO3_Rdtase_4Fe4S_sf"/>
</dbReference>
<keyword evidence="2" id="KW-0479">Metal-binding</keyword>
<dbReference type="AlphaFoldDB" id="A0A7K4C476"/>
<keyword evidence="3" id="KW-0408">Iron</keyword>
<dbReference type="PROSITE" id="PS00198">
    <property type="entry name" value="4FE4S_FER_1"/>
    <property type="match status" value="1"/>
</dbReference>
<keyword evidence="4" id="KW-0411">Iron-sulfur</keyword>
<comment type="caution">
    <text evidence="5">The sequence shown here is derived from an EMBL/GenBank/DDBJ whole genome shotgun (WGS) entry which is preliminary data.</text>
</comment>
<name>A0A7K4C476_9EURY</name>
<dbReference type="Gene3D" id="3.30.70.20">
    <property type="match status" value="1"/>
</dbReference>
<dbReference type="GO" id="GO:0020037">
    <property type="term" value="F:heme binding"/>
    <property type="evidence" value="ECO:0007669"/>
    <property type="project" value="InterPro"/>
</dbReference>
<evidence type="ECO:0000256" key="4">
    <source>
        <dbReference type="ARBA" id="ARBA00023014"/>
    </source>
</evidence>